<dbReference type="AlphaFoldDB" id="M6HMI2"/>
<dbReference type="Proteomes" id="UP000012089">
    <property type="component" value="Unassembled WGS sequence"/>
</dbReference>
<organism evidence="1 2">
    <name type="scientific">Leptospira interrogans serovar Zanoni str. LT2156</name>
    <dbReference type="NCBI Taxonomy" id="1001601"/>
    <lineage>
        <taxon>Bacteria</taxon>
        <taxon>Pseudomonadati</taxon>
        <taxon>Spirochaetota</taxon>
        <taxon>Spirochaetia</taxon>
        <taxon>Leptospirales</taxon>
        <taxon>Leptospiraceae</taxon>
        <taxon>Leptospira</taxon>
    </lineage>
</organism>
<evidence type="ECO:0000313" key="2">
    <source>
        <dbReference type="Proteomes" id="UP000012089"/>
    </source>
</evidence>
<reference evidence="1 2" key="1">
    <citation type="submission" date="2013-01" db="EMBL/GenBank/DDBJ databases">
        <authorList>
            <person name="Harkins D.M."/>
            <person name="Durkin A.S."/>
            <person name="Brinkac L.M."/>
            <person name="Haft D.H."/>
            <person name="Selengut J.D."/>
            <person name="Sanka R."/>
            <person name="DePew J."/>
            <person name="Purushe J."/>
            <person name="Tulsiani S.M."/>
            <person name="Graham G.C."/>
            <person name="Burns M.-A."/>
            <person name="Dohnt M.F."/>
            <person name="Smythe L.D."/>
            <person name="McKay D.B."/>
            <person name="Craig S.B."/>
            <person name="Vinetz J.M."/>
            <person name="Sutton G.G."/>
            <person name="Nierman W.C."/>
            <person name="Fouts D.E."/>
        </authorList>
    </citation>
    <scope>NUCLEOTIDE SEQUENCE [LARGE SCALE GENOMIC DNA]</scope>
    <source>
        <strain evidence="1 2">LT2156</strain>
    </source>
</reference>
<name>M6HMI2_LEPIR</name>
<sequence length="125" mass="14450">MWELLLSNKEPQSILENVGTTTFKQRTAINLRKCGNYYFQTKNRKSILENVGILLSNKELSLTFTTPLVTKKKRLKLLFVIKNNLNSILKTLPTVTTRTHENNIILRLFQNLKCGISHKKASDFK</sequence>
<evidence type="ECO:0000313" key="1">
    <source>
        <dbReference type="EMBL" id="EMM96587.1"/>
    </source>
</evidence>
<protein>
    <submittedName>
        <fullName evidence="1">Uncharacterized protein</fullName>
    </submittedName>
</protein>
<dbReference type="EMBL" id="AFMF02000022">
    <property type="protein sequence ID" value="EMM96587.1"/>
    <property type="molecule type" value="Genomic_DNA"/>
</dbReference>
<comment type="caution">
    <text evidence="1">The sequence shown here is derived from an EMBL/GenBank/DDBJ whole genome shotgun (WGS) entry which is preliminary data.</text>
</comment>
<accession>M6HMI2</accession>
<gene>
    <name evidence="1" type="ORF">LEP1GSC158_1283</name>
</gene>
<proteinExistence type="predicted"/>